<comment type="caution">
    <text evidence="2">The sequence shown here is derived from an EMBL/GenBank/DDBJ whole genome shotgun (WGS) entry which is preliminary data.</text>
</comment>
<dbReference type="PANTHER" id="PTHR18895">
    <property type="entry name" value="HEMK METHYLTRANSFERASE"/>
    <property type="match status" value="1"/>
</dbReference>
<dbReference type="GO" id="GO:0005739">
    <property type="term" value="C:mitochondrion"/>
    <property type="evidence" value="ECO:0007669"/>
    <property type="project" value="TreeGrafter"/>
</dbReference>
<evidence type="ECO:0000259" key="1">
    <source>
        <dbReference type="Pfam" id="PF05175"/>
    </source>
</evidence>
<keyword evidence="2" id="KW-0808">Transferase</keyword>
<dbReference type="PROSITE" id="PS00092">
    <property type="entry name" value="N6_MTASE"/>
    <property type="match status" value="1"/>
</dbReference>
<dbReference type="GO" id="GO:0032259">
    <property type="term" value="P:methylation"/>
    <property type="evidence" value="ECO:0007669"/>
    <property type="project" value="UniProtKB-KW"/>
</dbReference>
<accession>A0A8K0X3V2</accession>
<dbReference type="InterPro" id="IPR050320">
    <property type="entry name" value="N5-glutamine_MTase"/>
</dbReference>
<evidence type="ECO:0000313" key="2">
    <source>
        <dbReference type="EMBL" id="KAH7363087.1"/>
    </source>
</evidence>
<dbReference type="Pfam" id="PF05175">
    <property type="entry name" value="MTS"/>
    <property type="match status" value="1"/>
</dbReference>
<dbReference type="AlphaFoldDB" id="A0A8K0X3V2"/>
<dbReference type="Proteomes" id="UP000813385">
    <property type="component" value="Unassembled WGS sequence"/>
</dbReference>
<dbReference type="OrthoDB" id="269872at2759"/>
<dbReference type="PANTHER" id="PTHR18895:SF74">
    <property type="entry name" value="MTRF1L RELEASE FACTOR GLUTAMINE METHYLTRANSFERASE"/>
    <property type="match status" value="1"/>
</dbReference>
<reference evidence="2" key="1">
    <citation type="journal article" date="2021" name="Nat. Commun.">
        <title>Genetic determinants of endophytism in the Arabidopsis root mycobiome.</title>
        <authorList>
            <person name="Mesny F."/>
            <person name="Miyauchi S."/>
            <person name="Thiergart T."/>
            <person name="Pickel B."/>
            <person name="Atanasova L."/>
            <person name="Karlsson M."/>
            <person name="Huettel B."/>
            <person name="Barry K.W."/>
            <person name="Haridas S."/>
            <person name="Chen C."/>
            <person name="Bauer D."/>
            <person name="Andreopoulos W."/>
            <person name="Pangilinan J."/>
            <person name="LaButti K."/>
            <person name="Riley R."/>
            <person name="Lipzen A."/>
            <person name="Clum A."/>
            <person name="Drula E."/>
            <person name="Henrissat B."/>
            <person name="Kohler A."/>
            <person name="Grigoriev I.V."/>
            <person name="Martin F.M."/>
            <person name="Hacquard S."/>
        </authorList>
    </citation>
    <scope>NUCLEOTIDE SEQUENCE</scope>
    <source>
        <strain evidence="2">MPI-CAGE-AT-0016</strain>
    </source>
</reference>
<dbReference type="GO" id="GO:0003676">
    <property type="term" value="F:nucleic acid binding"/>
    <property type="evidence" value="ECO:0007669"/>
    <property type="project" value="InterPro"/>
</dbReference>
<gene>
    <name evidence="2" type="ORF">B0T11DRAFT_282041</name>
</gene>
<dbReference type="InterPro" id="IPR007848">
    <property type="entry name" value="Small_mtfrase_dom"/>
</dbReference>
<feature type="domain" description="Methyltransferase small" evidence="1">
    <location>
        <begin position="136"/>
        <end position="232"/>
    </location>
</feature>
<dbReference type="SUPFAM" id="SSF53335">
    <property type="entry name" value="S-adenosyl-L-methionine-dependent methyltransferases"/>
    <property type="match status" value="1"/>
</dbReference>
<dbReference type="Gene3D" id="3.40.50.150">
    <property type="entry name" value="Vaccinia Virus protein VP39"/>
    <property type="match status" value="1"/>
</dbReference>
<evidence type="ECO:0000313" key="3">
    <source>
        <dbReference type="Proteomes" id="UP000813385"/>
    </source>
</evidence>
<dbReference type="EMBL" id="JAGPXD010000003">
    <property type="protein sequence ID" value="KAH7363087.1"/>
    <property type="molecule type" value="Genomic_DNA"/>
</dbReference>
<organism evidence="2 3">
    <name type="scientific">Plectosphaerella cucumerina</name>
    <dbReference type="NCBI Taxonomy" id="40658"/>
    <lineage>
        <taxon>Eukaryota</taxon>
        <taxon>Fungi</taxon>
        <taxon>Dikarya</taxon>
        <taxon>Ascomycota</taxon>
        <taxon>Pezizomycotina</taxon>
        <taxon>Sordariomycetes</taxon>
        <taxon>Hypocreomycetidae</taxon>
        <taxon>Glomerellales</taxon>
        <taxon>Plectosphaerellaceae</taxon>
        <taxon>Plectosphaerella</taxon>
    </lineage>
</organism>
<dbReference type="InterPro" id="IPR002052">
    <property type="entry name" value="DNA_methylase_N6_adenine_CS"/>
</dbReference>
<dbReference type="CDD" id="cd02440">
    <property type="entry name" value="AdoMet_MTases"/>
    <property type="match status" value="1"/>
</dbReference>
<sequence length="370" mass="41672">MPRLAPSLLRQSHRISPLLRSLLPATRDLQSAQNELRWIREHVFSSSVKPGDVPGHRQSPQQSQPRIIARLCRQRGQGVPLQYILGSQPFGRLDIACQQGVLVPRPETEAWALHLGKLIRWWRHSAGDNSMRDLGLVDFCTGTGCIALSLYQSLQGADSKLRVRGVDISPQAVSLSRKNLEANLRTSVISPPREDYSVSFTLGSVFDDSFVKELSSERGSYDVLVSNPPYISRDTWTHGRGQMGFSVKKYEPRLALVPEDDVPSYPGVEHEDVFYWRLLDISSLLRTQLVVFEVGDEAQALRVAGMALQREELRDWKVELWRDWPDISPLDDEAQILNVEVPGRYISQVAVRGSGNVRCVVITKIPSMIE</sequence>
<protein>
    <submittedName>
        <fullName evidence="2">Mitochondrial N(5)-glutamine methyltransferase MTQ1</fullName>
    </submittedName>
</protein>
<keyword evidence="2" id="KW-0489">Methyltransferase</keyword>
<name>A0A8K0X3V2_9PEZI</name>
<keyword evidence="3" id="KW-1185">Reference proteome</keyword>
<proteinExistence type="predicted"/>
<dbReference type="GO" id="GO:0008168">
    <property type="term" value="F:methyltransferase activity"/>
    <property type="evidence" value="ECO:0007669"/>
    <property type="project" value="UniProtKB-KW"/>
</dbReference>
<dbReference type="Gene3D" id="1.10.8.10">
    <property type="entry name" value="DNA helicase RuvA subunit, C-terminal domain"/>
    <property type="match status" value="1"/>
</dbReference>
<dbReference type="InterPro" id="IPR029063">
    <property type="entry name" value="SAM-dependent_MTases_sf"/>
</dbReference>